<name>A0A8S1XHH2_PAROT</name>
<keyword evidence="2" id="KW-1185">Reference proteome</keyword>
<sequence>MAPHRQCALEKPLTHSELLEDAQELTELESILEDLDLNKRFTDEKITNEQNTVHQEQARISEAVQVVSQKLNAIVTQTKFQVVLQDETSVNLRKNQGGSDTQTIKSILKINQTKSQKSVHRPKQVTIQKKVSFEVRLLRHKNNKLFM</sequence>
<comment type="caution">
    <text evidence="1">The sequence shown here is derived from an EMBL/GenBank/DDBJ whole genome shotgun (WGS) entry which is preliminary data.</text>
</comment>
<gene>
    <name evidence="1" type="ORF">POCTA_138.1.T1220060</name>
</gene>
<dbReference type="EMBL" id="CAJJDP010000122">
    <property type="protein sequence ID" value="CAD8200523.1"/>
    <property type="molecule type" value="Genomic_DNA"/>
</dbReference>
<evidence type="ECO:0000313" key="2">
    <source>
        <dbReference type="Proteomes" id="UP000683925"/>
    </source>
</evidence>
<reference evidence="1" key="1">
    <citation type="submission" date="2021-01" db="EMBL/GenBank/DDBJ databases">
        <authorList>
            <consortium name="Genoscope - CEA"/>
            <person name="William W."/>
        </authorList>
    </citation>
    <scope>NUCLEOTIDE SEQUENCE</scope>
</reference>
<organism evidence="1 2">
    <name type="scientific">Paramecium octaurelia</name>
    <dbReference type="NCBI Taxonomy" id="43137"/>
    <lineage>
        <taxon>Eukaryota</taxon>
        <taxon>Sar</taxon>
        <taxon>Alveolata</taxon>
        <taxon>Ciliophora</taxon>
        <taxon>Intramacronucleata</taxon>
        <taxon>Oligohymenophorea</taxon>
        <taxon>Peniculida</taxon>
        <taxon>Parameciidae</taxon>
        <taxon>Paramecium</taxon>
    </lineage>
</organism>
<dbReference type="AlphaFoldDB" id="A0A8S1XHH2"/>
<protein>
    <submittedName>
        <fullName evidence="1">Uncharacterized protein</fullName>
    </submittedName>
</protein>
<dbReference type="OMA" id="VTQTKFQ"/>
<evidence type="ECO:0000313" key="1">
    <source>
        <dbReference type="EMBL" id="CAD8200523.1"/>
    </source>
</evidence>
<dbReference type="OrthoDB" id="302769at2759"/>
<proteinExistence type="predicted"/>
<accession>A0A8S1XHH2</accession>
<dbReference type="Proteomes" id="UP000683925">
    <property type="component" value="Unassembled WGS sequence"/>
</dbReference>